<dbReference type="InterPro" id="IPR007391">
    <property type="entry name" value="Vancomycin_resist_VanW"/>
</dbReference>
<dbReference type="CARD" id="ARO:3002965">
    <property type="molecule name" value="vanW_in_vanG_cl"/>
    <property type="mechanism identifier" value="ARO:0001001"/>
    <property type="mechanism name" value="antibiotic target alteration"/>
</dbReference>
<dbReference type="Pfam" id="PF04294">
    <property type="entry name" value="VanW"/>
    <property type="match status" value="1"/>
</dbReference>
<accession>A0A076ZEF8</accession>
<dbReference type="NCBIfam" id="NF033128">
    <property type="entry name" value="vanW-gen"/>
    <property type="match status" value="1"/>
</dbReference>
<proteinExistence type="predicted"/>
<organism evidence="1">
    <name type="scientific">Streptococcus anginosus</name>
    <dbReference type="NCBI Taxonomy" id="1328"/>
    <lineage>
        <taxon>Bacteria</taxon>
        <taxon>Bacillati</taxon>
        <taxon>Bacillota</taxon>
        <taxon>Bacilli</taxon>
        <taxon>Lactobacillales</taxon>
        <taxon>Streptococcaceae</taxon>
        <taxon>Streptococcus</taxon>
        <taxon>Streptococcus anginosus group</taxon>
    </lineage>
</organism>
<dbReference type="AlphaFoldDB" id="A0A076ZEF8"/>
<reference evidence="1" key="1">
    <citation type="submission" date="2013-09" db="EMBL/GenBank/DDBJ databases">
        <title>Emergence of vanG-mediated vancomycin-resistant Streptococcus agalactiae and Streptococcus anginosus.</title>
        <authorList>
            <person name="Beall B."/>
            <person name="Sammons S."/>
            <person name="Frace M."/>
            <person name="Knipe K."/>
            <person name="Srinivasan V."/>
        </authorList>
    </citation>
    <scope>NUCLEOTIDE SEQUENCE</scope>
    <source>
        <strain evidence="1">2182</strain>
    </source>
</reference>
<dbReference type="RefSeq" id="WP_021419095.1">
    <property type="nucleotide sequence ID" value="NZ_CP007573.1"/>
</dbReference>
<dbReference type="NCBIfam" id="NF033123">
    <property type="entry name" value="vanW-G"/>
    <property type="match status" value="1"/>
</dbReference>
<name>A0A076ZEF8_STRAP</name>
<gene>
    <name evidence="1" type="primary">vanW</name>
</gene>
<evidence type="ECO:0000313" key="1">
    <source>
        <dbReference type="EMBL" id="AIK22025.1"/>
    </source>
</evidence>
<dbReference type="InterPro" id="IPR052913">
    <property type="entry name" value="Glycopeptide_resist_protein"/>
</dbReference>
<sequence>MIEVYKLTQRKRLTQLFPFLLPLRKWQRKKYFYFKMKFDGNRYAKKTSEKLLPNTVFETSSLMLNENSGFDMKYQINKVHNLKLAAKTINKVIIEPKETFSFWQLVRWADRHEKYKDGLNLVNGKIVGSYGGGLCQLSNMLFWLFLHTPLVIVERHGHAVESFPSTTEDLPCGTDATINEGWLDLKLRNDTDNTFQIEISFDDNFMYGRILSQSSVNIEYTVFNSSVSYFKREEKVYQIASVCRTEKDKMTGSQTEKELYVNQCEIAYKLPDDVKIEERGV</sequence>
<dbReference type="PANTHER" id="PTHR35788">
    <property type="entry name" value="EXPORTED PROTEIN-RELATED"/>
    <property type="match status" value="1"/>
</dbReference>
<dbReference type="KEGG" id="sans:DK43_03855"/>
<protein>
    <submittedName>
        <fullName evidence="1">Uncharacterized protein</fullName>
    </submittedName>
</protein>
<dbReference type="EMBL" id="KF686317">
    <property type="protein sequence ID" value="AIK22025.1"/>
    <property type="molecule type" value="Genomic_DNA"/>
</dbReference>
<dbReference type="PANTHER" id="PTHR35788:SF1">
    <property type="entry name" value="EXPORTED PROTEIN"/>
    <property type="match status" value="1"/>
</dbReference>